<organism evidence="6 7">
    <name type="scientific">Yoonia phaeophyticola</name>
    <dbReference type="NCBI Taxonomy" id="3137369"/>
    <lineage>
        <taxon>Bacteria</taxon>
        <taxon>Pseudomonadati</taxon>
        <taxon>Pseudomonadota</taxon>
        <taxon>Alphaproteobacteria</taxon>
        <taxon>Rhodobacterales</taxon>
        <taxon>Paracoccaceae</taxon>
        <taxon>Yoonia</taxon>
    </lineage>
</organism>
<evidence type="ECO:0000313" key="7">
    <source>
        <dbReference type="Proteomes" id="UP001440612"/>
    </source>
</evidence>
<dbReference type="PANTHER" id="PTHR38776">
    <property type="entry name" value="MLTA-INTERACTING PROTEIN-RELATED"/>
    <property type="match status" value="1"/>
</dbReference>
<protein>
    <submittedName>
        <fullName evidence="6">MipA/OmpV family protein</fullName>
    </submittedName>
</protein>
<accession>A0ABZ2V4N6</accession>
<dbReference type="RefSeq" id="WP_341367603.1">
    <property type="nucleotide sequence ID" value="NZ_CP150951.2"/>
</dbReference>
<reference evidence="7" key="1">
    <citation type="submission" date="2024-04" db="EMBL/GenBank/DDBJ databases">
        <title>Phylogenomic analyses of a clade within the roseobacter group suggest taxonomic reassignments of species of the genera Aestuariivita, Citreicella, Loktanella, Nautella, Pelagibaca, Ruegeria, Thalassobius, Thiobacimonas and Tropicibacter, and the proposal o.</title>
        <authorList>
            <person name="Jeon C.O."/>
        </authorList>
    </citation>
    <scope>NUCLEOTIDE SEQUENCE [LARGE SCALE GENOMIC DNA]</scope>
    <source>
        <strain evidence="7">BS5-3</strain>
    </source>
</reference>
<dbReference type="Pfam" id="PF06629">
    <property type="entry name" value="MipA"/>
    <property type="match status" value="1"/>
</dbReference>
<evidence type="ECO:0000256" key="2">
    <source>
        <dbReference type="ARBA" id="ARBA00005722"/>
    </source>
</evidence>
<sequence length="255" mass="26895">MRHLKIVAITALPAFVADAQELGWSYSVMAGAEYEPSYVGSDTYVAGPGFNVTADYAFSEQMQLSLSLGGVEAAYRLTPDSTILVSLEYEPGRDNADDEILAGFAEMEDTWEIQALAFREFGPLDVGVGLQQDLLGRGKGLVGFAGVRAEVVETERFELTAGANASFGDATHMNTEVGISAAAAAATGLDEYEADGGYKSMTLTLDADYAITDRTSVFASALVESYGAAIADSPLVRDEGSDITAELGIGVSFDF</sequence>
<proteinExistence type="inferred from homology"/>
<dbReference type="PANTHER" id="PTHR38776:SF1">
    <property type="entry name" value="MLTA-INTERACTING PROTEIN-RELATED"/>
    <property type="match status" value="1"/>
</dbReference>
<keyword evidence="3" id="KW-0732">Signal</keyword>
<dbReference type="InterPro" id="IPR010583">
    <property type="entry name" value="MipA"/>
</dbReference>
<dbReference type="SUPFAM" id="SSF56935">
    <property type="entry name" value="Porins"/>
    <property type="match status" value="1"/>
</dbReference>
<evidence type="ECO:0000256" key="3">
    <source>
        <dbReference type="ARBA" id="ARBA00022729"/>
    </source>
</evidence>
<dbReference type="InterPro" id="IPR023614">
    <property type="entry name" value="Porin_dom_sf"/>
</dbReference>
<keyword evidence="7" id="KW-1185">Reference proteome</keyword>
<dbReference type="Gene3D" id="2.40.160.10">
    <property type="entry name" value="Porin"/>
    <property type="match status" value="1"/>
</dbReference>
<evidence type="ECO:0000256" key="4">
    <source>
        <dbReference type="ARBA" id="ARBA00023136"/>
    </source>
</evidence>
<dbReference type="Proteomes" id="UP001440612">
    <property type="component" value="Chromosome"/>
</dbReference>
<evidence type="ECO:0000256" key="1">
    <source>
        <dbReference type="ARBA" id="ARBA00004442"/>
    </source>
</evidence>
<gene>
    <name evidence="6" type="ORF">AABB29_02235</name>
</gene>
<evidence type="ECO:0000313" key="6">
    <source>
        <dbReference type="EMBL" id="WZC49493.1"/>
    </source>
</evidence>
<keyword evidence="5" id="KW-0998">Cell outer membrane</keyword>
<dbReference type="EMBL" id="CP150951">
    <property type="protein sequence ID" value="WZC49493.1"/>
    <property type="molecule type" value="Genomic_DNA"/>
</dbReference>
<comment type="subcellular location">
    <subcellularLocation>
        <location evidence="1">Cell outer membrane</location>
    </subcellularLocation>
</comment>
<name>A0ABZ2V4N6_9RHOB</name>
<comment type="similarity">
    <text evidence="2">Belongs to the MipA/OmpV family.</text>
</comment>
<evidence type="ECO:0000256" key="5">
    <source>
        <dbReference type="ARBA" id="ARBA00023237"/>
    </source>
</evidence>
<keyword evidence="4" id="KW-0472">Membrane</keyword>